<feature type="transmembrane region" description="Helical" evidence="2">
    <location>
        <begin position="71"/>
        <end position="96"/>
    </location>
</feature>
<dbReference type="Pfam" id="PF00899">
    <property type="entry name" value="ThiF"/>
    <property type="match status" value="2"/>
</dbReference>
<evidence type="ECO:0000259" key="3">
    <source>
        <dbReference type="PROSITE" id="PS50206"/>
    </source>
</evidence>
<feature type="region of interest" description="Disordered" evidence="1">
    <location>
        <begin position="33"/>
        <end position="59"/>
    </location>
</feature>
<dbReference type="EMBL" id="FMSP01000023">
    <property type="protein sequence ID" value="SCV74525.1"/>
    <property type="molecule type" value="Genomic_DNA"/>
</dbReference>
<keyword evidence="2" id="KW-0472">Membrane</keyword>
<evidence type="ECO:0000256" key="2">
    <source>
        <dbReference type="SAM" id="Phobius"/>
    </source>
</evidence>
<keyword evidence="2" id="KW-1133">Transmembrane helix</keyword>
<gene>
    <name evidence="4" type="ORF">BQ2448_7554</name>
</gene>
<organism evidence="4 5">
    <name type="scientific">Microbotryum intermedium</name>
    <dbReference type="NCBI Taxonomy" id="269621"/>
    <lineage>
        <taxon>Eukaryota</taxon>
        <taxon>Fungi</taxon>
        <taxon>Dikarya</taxon>
        <taxon>Basidiomycota</taxon>
        <taxon>Pucciniomycotina</taxon>
        <taxon>Microbotryomycetes</taxon>
        <taxon>Microbotryales</taxon>
        <taxon>Microbotryaceae</taxon>
        <taxon>Microbotryum</taxon>
    </lineage>
</organism>
<protein>
    <submittedName>
        <fullName evidence="4">BQ2448_7554 protein</fullName>
    </submittedName>
</protein>
<dbReference type="PANTHER" id="PTHR10953">
    <property type="entry name" value="UBIQUITIN-ACTIVATING ENZYME E1"/>
    <property type="match status" value="1"/>
</dbReference>
<reference evidence="5" key="1">
    <citation type="submission" date="2016-09" db="EMBL/GenBank/DDBJ databases">
        <authorList>
            <person name="Jeantristanb JTB J.-T."/>
            <person name="Ricardo R."/>
        </authorList>
    </citation>
    <scope>NUCLEOTIDE SEQUENCE [LARGE SCALE GENOMIC DNA]</scope>
</reference>
<dbReference type="GO" id="GO:0042292">
    <property type="term" value="F:URM1 activating enzyme activity"/>
    <property type="evidence" value="ECO:0007669"/>
    <property type="project" value="TreeGrafter"/>
</dbReference>
<dbReference type="GO" id="GO:0032447">
    <property type="term" value="P:protein urmylation"/>
    <property type="evidence" value="ECO:0007669"/>
    <property type="project" value="TreeGrafter"/>
</dbReference>
<dbReference type="Gene3D" id="3.40.250.10">
    <property type="entry name" value="Rhodanese-like domain"/>
    <property type="match status" value="1"/>
</dbReference>
<dbReference type="InterPro" id="IPR045886">
    <property type="entry name" value="ThiF/MoeB/HesA"/>
</dbReference>
<dbReference type="PANTHER" id="PTHR10953:SF102">
    <property type="entry name" value="ADENYLYLTRANSFERASE AND SULFURTRANSFERASE MOCS3"/>
    <property type="match status" value="1"/>
</dbReference>
<dbReference type="PROSITE" id="PS50206">
    <property type="entry name" value="RHODANESE_3"/>
    <property type="match status" value="1"/>
</dbReference>
<keyword evidence="2" id="KW-0812">Transmembrane</keyword>
<evidence type="ECO:0000313" key="4">
    <source>
        <dbReference type="EMBL" id="SCV74525.1"/>
    </source>
</evidence>
<dbReference type="Pfam" id="PF00581">
    <property type="entry name" value="Rhodanese"/>
    <property type="match status" value="1"/>
</dbReference>
<dbReference type="GO" id="GO:0005737">
    <property type="term" value="C:cytoplasm"/>
    <property type="evidence" value="ECO:0007669"/>
    <property type="project" value="TreeGrafter"/>
</dbReference>
<dbReference type="OrthoDB" id="10261062at2759"/>
<dbReference type="Gene3D" id="3.40.50.720">
    <property type="entry name" value="NAD(P)-binding Rossmann-like Domain"/>
    <property type="match status" value="1"/>
</dbReference>
<keyword evidence="5" id="KW-1185">Reference proteome</keyword>
<accession>A0A238FMY3</accession>
<dbReference type="GO" id="GO:0002143">
    <property type="term" value="P:tRNA wobble position uridine thiolation"/>
    <property type="evidence" value="ECO:0007669"/>
    <property type="project" value="TreeGrafter"/>
</dbReference>
<dbReference type="GO" id="GO:0004792">
    <property type="term" value="F:thiosulfate-cyanide sulfurtransferase activity"/>
    <property type="evidence" value="ECO:0007669"/>
    <property type="project" value="TreeGrafter"/>
</dbReference>
<proteinExistence type="predicted"/>
<dbReference type="SMART" id="SM00450">
    <property type="entry name" value="RHOD"/>
    <property type="match status" value="1"/>
</dbReference>
<dbReference type="CDD" id="cd00757">
    <property type="entry name" value="ThiF_MoeB_HesA_family"/>
    <property type="match status" value="1"/>
</dbReference>
<dbReference type="InterPro" id="IPR000594">
    <property type="entry name" value="ThiF_NAD_FAD-bd"/>
</dbReference>
<dbReference type="InterPro" id="IPR035985">
    <property type="entry name" value="Ubiquitin-activating_enz"/>
</dbReference>
<evidence type="ECO:0000313" key="5">
    <source>
        <dbReference type="Proteomes" id="UP000198372"/>
    </source>
</evidence>
<dbReference type="InterPro" id="IPR036873">
    <property type="entry name" value="Rhodanese-like_dom_sf"/>
</dbReference>
<dbReference type="STRING" id="269621.A0A238FMY3"/>
<feature type="compositionally biased region" description="Low complexity" evidence="1">
    <location>
        <begin position="42"/>
        <end position="55"/>
    </location>
</feature>
<dbReference type="SUPFAM" id="SSF69572">
    <property type="entry name" value="Activating enzymes of the ubiquitin-like proteins"/>
    <property type="match status" value="1"/>
</dbReference>
<dbReference type="GO" id="GO:0016779">
    <property type="term" value="F:nucleotidyltransferase activity"/>
    <property type="evidence" value="ECO:0007669"/>
    <property type="project" value="TreeGrafter"/>
</dbReference>
<feature type="domain" description="Rhodanese" evidence="3">
    <location>
        <begin position="424"/>
        <end position="532"/>
    </location>
</feature>
<name>A0A238FMY3_9BASI</name>
<evidence type="ECO:0000256" key="1">
    <source>
        <dbReference type="SAM" id="MobiDB-lite"/>
    </source>
</evidence>
<dbReference type="AlphaFoldDB" id="A0A238FMY3"/>
<dbReference type="InterPro" id="IPR001763">
    <property type="entry name" value="Rhodanese-like_dom"/>
</dbReference>
<sequence length="534" mass="57914">MEDMASSLASQLEADLASARAKVAPLEQALQASAEYPRRATDTTARGSTSRTTSSVQELSQQEYKRYGRQMILPAAHILVIGAGGLGCPVLLYLAAAGIGESSTIRQAEAASSRDLFCSNLCSWVIGQITILDHDDVELSNLHRQVLHDETRIGVNKAQSARKGLERMNSDIIINSHSLPFTPSLFDPSNRSSTPDSILEASFTLILDCTDNPSTRHFLNAYAVRYKIPLVSGGAVRAEGTVGVFGLALPDDGAPSEENEAVEYGPCYACVFPAPTSAFSDGNDFEGLSEEEKEDKRLERMALQGTGACSDEGVLGLLCGQVGVQMGCEAMRVLLGIAKPTLHLLSPLSSHPLRTIKLRARQPSCPACGSDSATKWDDFLRSGHWAEWIDPLCELPGAGQGALRKDEKRWGARALNERLREGKDREKLRLIDVRPSVEYGICKVPASENIPLTQILRDPSVVFRDQDGSKSKEVVFLCRRGNDSIVAARAVKRVLKNADSAEVFGGRQGTCTVGDLKHGLVGWSRDVDETFPLY</sequence>
<dbReference type="Proteomes" id="UP000198372">
    <property type="component" value="Unassembled WGS sequence"/>
</dbReference>